<feature type="domain" description="RNase H type-1" evidence="1">
    <location>
        <begin position="8"/>
        <end position="41"/>
    </location>
</feature>
<protein>
    <recommendedName>
        <fullName evidence="1">RNase H type-1 domain-containing protein</fullName>
    </recommendedName>
</protein>
<gene>
    <name evidence="2" type="ORF">G2W53_029057</name>
</gene>
<organism evidence="2 3">
    <name type="scientific">Senna tora</name>
    <dbReference type="NCBI Taxonomy" id="362788"/>
    <lineage>
        <taxon>Eukaryota</taxon>
        <taxon>Viridiplantae</taxon>
        <taxon>Streptophyta</taxon>
        <taxon>Embryophyta</taxon>
        <taxon>Tracheophyta</taxon>
        <taxon>Spermatophyta</taxon>
        <taxon>Magnoliopsida</taxon>
        <taxon>eudicotyledons</taxon>
        <taxon>Gunneridae</taxon>
        <taxon>Pentapetalae</taxon>
        <taxon>rosids</taxon>
        <taxon>fabids</taxon>
        <taxon>Fabales</taxon>
        <taxon>Fabaceae</taxon>
        <taxon>Caesalpinioideae</taxon>
        <taxon>Cassia clade</taxon>
        <taxon>Senna</taxon>
    </lineage>
</organism>
<dbReference type="GO" id="GO:0003676">
    <property type="term" value="F:nucleic acid binding"/>
    <property type="evidence" value="ECO:0007669"/>
    <property type="project" value="InterPro"/>
</dbReference>
<evidence type="ECO:0000313" key="2">
    <source>
        <dbReference type="EMBL" id="KAF7815088.1"/>
    </source>
</evidence>
<dbReference type="InterPro" id="IPR002156">
    <property type="entry name" value="RNaseH_domain"/>
</dbReference>
<dbReference type="EMBL" id="JAAIUW010000009">
    <property type="protein sequence ID" value="KAF7815088.1"/>
    <property type="molecule type" value="Genomic_DNA"/>
</dbReference>
<dbReference type="Pfam" id="PF13456">
    <property type="entry name" value="RVT_3"/>
    <property type="match status" value="1"/>
</dbReference>
<sequence>MGSSSHPTSRRIKDLLKRNWRVDLVLIPRAINDCADMLAKKGASA</sequence>
<dbReference type="GO" id="GO:0004523">
    <property type="term" value="F:RNA-DNA hybrid ribonuclease activity"/>
    <property type="evidence" value="ECO:0007669"/>
    <property type="project" value="InterPro"/>
</dbReference>
<evidence type="ECO:0000259" key="1">
    <source>
        <dbReference type="Pfam" id="PF13456"/>
    </source>
</evidence>
<evidence type="ECO:0000313" key="3">
    <source>
        <dbReference type="Proteomes" id="UP000634136"/>
    </source>
</evidence>
<proteinExistence type="predicted"/>
<comment type="caution">
    <text evidence="2">The sequence shown here is derived from an EMBL/GenBank/DDBJ whole genome shotgun (WGS) entry which is preliminary data.</text>
</comment>
<accession>A0A834WBG0</accession>
<dbReference type="Proteomes" id="UP000634136">
    <property type="component" value="Unassembled WGS sequence"/>
</dbReference>
<dbReference type="OrthoDB" id="1435161at2759"/>
<name>A0A834WBG0_9FABA</name>
<keyword evidence="3" id="KW-1185">Reference proteome</keyword>
<reference evidence="2" key="1">
    <citation type="submission" date="2020-09" db="EMBL/GenBank/DDBJ databases">
        <title>Genome-Enabled Discovery of Anthraquinone Biosynthesis in Senna tora.</title>
        <authorList>
            <person name="Kang S.-H."/>
            <person name="Pandey R.P."/>
            <person name="Lee C.-M."/>
            <person name="Sim J.-S."/>
            <person name="Jeong J.-T."/>
            <person name="Choi B.-S."/>
            <person name="Jung M."/>
            <person name="Ginzburg D."/>
            <person name="Zhao K."/>
            <person name="Won S.Y."/>
            <person name="Oh T.-J."/>
            <person name="Yu Y."/>
            <person name="Kim N.-H."/>
            <person name="Lee O.R."/>
            <person name="Lee T.-H."/>
            <person name="Bashyal P."/>
            <person name="Kim T.-S."/>
            <person name="Lee W.-H."/>
            <person name="Kawkins C."/>
            <person name="Kim C.-K."/>
            <person name="Kim J.S."/>
            <person name="Ahn B.O."/>
            <person name="Rhee S.Y."/>
            <person name="Sohng J.K."/>
        </authorList>
    </citation>
    <scope>NUCLEOTIDE SEQUENCE</scope>
    <source>
        <tissue evidence="2">Leaf</tissue>
    </source>
</reference>
<dbReference type="AlphaFoldDB" id="A0A834WBG0"/>